<comment type="similarity">
    <text evidence="1">Belongs to the AAA ATPase family.</text>
</comment>
<gene>
    <name evidence="7" type="ORF">DSQ42_02465</name>
    <name evidence="6" type="ORF">FJM05_02460</name>
    <name evidence="5" type="ORF">LH652_02340</name>
</gene>
<dbReference type="AlphaFoldDB" id="A0AAP9AD97"/>
<evidence type="ECO:0000313" key="7">
    <source>
        <dbReference type="EMBL" id="RCJ01110.1"/>
    </source>
</evidence>
<dbReference type="InterPro" id="IPR027417">
    <property type="entry name" value="P-loop_NTPase"/>
</dbReference>
<dbReference type="InterPro" id="IPR003593">
    <property type="entry name" value="AAA+_ATPase"/>
</dbReference>
<dbReference type="InterPro" id="IPR003959">
    <property type="entry name" value="ATPase_AAA_core"/>
</dbReference>
<dbReference type="Proteomes" id="UP000318231">
    <property type="component" value="Chromosome"/>
</dbReference>
<evidence type="ECO:0000256" key="3">
    <source>
        <dbReference type="ARBA" id="ARBA00022840"/>
    </source>
</evidence>
<sequence>MKKVDIVNLIKYHVSNDENSFINQANEIAKYFDDHGDNEIASYIMGLISRSNVFTPQSLKSELTSDFFEKVDLHKFEPLPIPEAIQKEIDGLINAYKKGFDLNKFLFKGPPGTGKTESVKSLARLLKKELYKVNLSSIVDSMLGRTAKNIKELFDEINAFPNPENVLILLDEIDAITMDRINNNDSREMGRATSTILTCLDNLNKSILLIATTNLHQYFDDALLRRFDYAIDFSHYEKEDIQDIGWIILEYYSQRMENINKNKNLFKKIIKNAKVMPYPGKLKNLIKSSLAFSDPNDPNEYLKRLYYDLVDNHLDINILKEQGFTVREIETLTDISKSKIAKDLKENKDYE</sequence>
<name>A0AAP9AD97_UREUR</name>
<dbReference type="EMBL" id="JAJBIS010000001">
    <property type="protein sequence ID" value="MCF1349130.1"/>
    <property type="molecule type" value="Genomic_DNA"/>
</dbReference>
<keyword evidence="3 5" id="KW-0067">ATP-binding</keyword>
<protein>
    <submittedName>
        <fullName evidence="6">AAA family ATPase</fullName>
    </submittedName>
    <submittedName>
        <fullName evidence="5">ATP-binding protein</fullName>
    </submittedName>
</protein>
<dbReference type="PRINTS" id="PR00300">
    <property type="entry name" value="CLPPROTEASEA"/>
</dbReference>
<evidence type="ECO:0000259" key="4">
    <source>
        <dbReference type="SMART" id="SM00382"/>
    </source>
</evidence>
<dbReference type="Pfam" id="PF00004">
    <property type="entry name" value="AAA"/>
    <property type="match status" value="1"/>
</dbReference>
<reference evidence="5 10" key="3">
    <citation type="submission" date="2021-10" db="EMBL/GenBank/DDBJ databases">
        <title>Sequencing the mobilome of antimicrobial resistant bacterial isolates spanning a range of GC content: The potential of a sustainable low cost, low infrastructure approach for surveillance with Oxford Nanopore sequencing.</title>
        <authorList>
            <person name="Sands K."/>
        </authorList>
    </citation>
    <scope>NUCLEOTIDE SEQUENCE [LARGE SCALE GENOMIC DNA]</scope>
    <source>
        <strain evidence="5 10">MIN-202</strain>
    </source>
</reference>
<dbReference type="SUPFAM" id="SSF52540">
    <property type="entry name" value="P-loop containing nucleoside triphosphate hydrolases"/>
    <property type="match status" value="1"/>
</dbReference>
<dbReference type="SMART" id="SM00382">
    <property type="entry name" value="AAA"/>
    <property type="match status" value="1"/>
</dbReference>
<dbReference type="InterPro" id="IPR001270">
    <property type="entry name" value="ClpA/B"/>
</dbReference>
<reference evidence="7 8" key="1">
    <citation type="submission" date="2018-07" db="EMBL/GenBank/DDBJ databases">
        <title>Ureaplasma urealyticum 1000 the multidrug-resistant clinical isolate obtained from scrapings of the urogenital tract of a woman with inflammatory diseases of the reproductive organs.</title>
        <authorList>
            <person name="Kolesnikova E.A."/>
            <person name="Alekseeva A.E."/>
            <person name="Brusnigina N.F."/>
            <person name="Makhova M.A."/>
        </authorList>
    </citation>
    <scope>NUCLEOTIDE SEQUENCE [LARGE SCALE GENOMIC DNA]</scope>
    <source>
        <strain evidence="7 8">1000</strain>
    </source>
</reference>
<dbReference type="RefSeq" id="WP_004025733.1">
    <property type="nucleotide sequence ID" value="NZ_CAMXZD010000005.1"/>
</dbReference>
<evidence type="ECO:0000256" key="2">
    <source>
        <dbReference type="ARBA" id="ARBA00022741"/>
    </source>
</evidence>
<evidence type="ECO:0000313" key="5">
    <source>
        <dbReference type="EMBL" id="MCF1349130.1"/>
    </source>
</evidence>
<reference evidence="6 9" key="2">
    <citation type="submission" date="2019-07" db="EMBL/GenBank/DDBJ databases">
        <title>Comparative genomics of three clinical Ureaplasma species: analysis of their core genomes and virulence factors.</title>
        <authorList>
            <person name="Yang T."/>
            <person name="Zhang Y."/>
            <person name="Li X."/>
            <person name="Kong Y."/>
            <person name="Yu H."/>
            <person name="Ruan Z."/>
            <person name="Xie X."/>
            <person name="Zhang J."/>
        </authorList>
    </citation>
    <scope>NUCLEOTIDE SEQUENCE [LARGE SCALE GENOMIC DNA]</scope>
    <source>
        <strain evidence="6 9">132</strain>
    </source>
</reference>
<dbReference type="InterPro" id="IPR050221">
    <property type="entry name" value="26S_Proteasome_ATPase"/>
</dbReference>
<dbReference type="Proteomes" id="UP000253077">
    <property type="component" value="Unassembled WGS sequence"/>
</dbReference>
<dbReference type="Gene3D" id="3.40.50.300">
    <property type="entry name" value="P-loop containing nucleotide triphosphate hydrolases"/>
    <property type="match status" value="1"/>
</dbReference>
<proteinExistence type="inferred from homology"/>
<evidence type="ECO:0000313" key="6">
    <source>
        <dbReference type="EMBL" id="QDI65043.1"/>
    </source>
</evidence>
<dbReference type="GO" id="GO:0005524">
    <property type="term" value="F:ATP binding"/>
    <property type="evidence" value="ECO:0007669"/>
    <property type="project" value="UniProtKB-KW"/>
</dbReference>
<dbReference type="GO" id="GO:0016887">
    <property type="term" value="F:ATP hydrolysis activity"/>
    <property type="evidence" value="ECO:0007669"/>
    <property type="project" value="InterPro"/>
</dbReference>
<evidence type="ECO:0000313" key="10">
    <source>
        <dbReference type="Proteomes" id="UP001201240"/>
    </source>
</evidence>
<dbReference type="EMBL" id="QOKT01000007">
    <property type="protein sequence ID" value="RCJ01110.1"/>
    <property type="molecule type" value="Genomic_DNA"/>
</dbReference>
<organism evidence="6 9">
    <name type="scientific">Ureaplasma urealyticum</name>
    <name type="common">Ureaplasma urealyticum biotype 2</name>
    <dbReference type="NCBI Taxonomy" id="2130"/>
    <lineage>
        <taxon>Bacteria</taxon>
        <taxon>Bacillati</taxon>
        <taxon>Mycoplasmatota</taxon>
        <taxon>Mycoplasmoidales</taxon>
        <taxon>Mycoplasmoidaceae</taxon>
        <taxon>Ureaplasma</taxon>
    </lineage>
</organism>
<evidence type="ECO:0000313" key="8">
    <source>
        <dbReference type="Proteomes" id="UP000253077"/>
    </source>
</evidence>
<keyword evidence="2" id="KW-0547">Nucleotide-binding</keyword>
<dbReference type="PANTHER" id="PTHR23073">
    <property type="entry name" value="26S PROTEASOME REGULATORY SUBUNIT"/>
    <property type="match status" value="1"/>
</dbReference>
<dbReference type="GeneID" id="93848968"/>
<dbReference type="Proteomes" id="UP001201240">
    <property type="component" value="Unassembled WGS sequence"/>
</dbReference>
<accession>A0AAP9AD97</accession>
<evidence type="ECO:0000256" key="1">
    <source>
        <dbReference type="ARBA" id="ARBA00006914"/>
    </source>
</evidence>
<dbReference type="CDD" id="cd19481">
    <property type="entry name" value="RecA-like_protease"/>
    <property type="match status" value="1"/>
</dbReference>
<feature type="domain" description="AAA+ ATPase" evidence="4">
    <location>
        <begin position="101"/>
        <end position="237"/>
    </location>
</feature>
<dbReference type="EMBL" id="CP041200">
    <property type="protein sequence ID" value="QDI65043.1"/>
    <property type="molecule type" value="Genomic_DNA"/>
</dbReference>
<evidence type="ECO:0000313" key="9">
    <source>
        <dbReference type="Proteomes" id="UP000318231"/>
    </source>
</evidence>